<dbReference type="GO" id="GO:0003677">
    <property type="term" value="F:DNA binding"/>
    <property type="evidence" value="ECO:0007669"/>
    <property type="project" value="InterPro"/>
</dbReference>
<dbReference type="SMART" id="SM00448">
    <property type="entry name" value="REC"/>
    <property type="match status" value="1"/>
</dbReference>
<dbReference type="PROSITE" id="PS50110">
    <property type="entry name" value="RESPONSE_REGULATORY"/>
    <property type="match status" value="1"/>
</dbReference>
<dbReference type="SMART" id="SM00850">
    <property type="entry name" value="LytTR"/>
    <property type="match status" value="1"/>
</dbReference>
<keyword evidence="3" id="KW-0597">Phosphoprotein</keyword>
<dbReference type="Pfam" id="PF04397">
    <property type="entry name" value="LytTR"/>
    <property type="match status" value="1"/>
</dbReference>
<name>A0A1G5DQ71_9FIRM</name>
<organism evidence="6 7">
    <name type="scientific">Butyrivibrio hungatei</name>
    <dbReference type="NCBI Taxonomy" id="185008"/>
    <lineage>
        <taxon>Bacteria</taxon>
        <taxon>Bacillati</taxon>
        <taxon>Bacillota</taxon>
        <taxon>Clostridia</taxon>
        <taxon>Lachnospirales</taxon>
        <taxon>Lachnospiraceae</taxon>
        <taxon>Butyrivibrio</taxon>
    </lineage>
</organism>
<dbReference type="OrthoDB" id="9788600at2"/>
<dbReference type="Proteomes" id="UP000183047">
    <property type="component" value="Unassembled WGS sequence"/>
</dbReference>
<evidence type="ECO:0000313" key="6">
    <source>
        <dbReference type="EMBL" id="SCY16835.1"/>
    </source>
</evidence>
<evidence type="ECO:0000256" key="2">
    <source>
        <dbReference type="ARBA" id="ARBA00024867"/>
    </source>
</evidence>
<dbReference type="InterPro" id="IPR011006">
    <property type="entry name" value="CheY-like_superfamily"/>
</dbReference>
<dbReference type="Pfam" id="PF00072">
    <property type="entry name" value="Response_reg"/>
    <property type="match status" value="1"/>
</dbReference>
<evidence type="ECO:0000259" key="5">
    <source>
        <dbReference type="PROSITE" id="PS50930"/>
    </source>
</evidence>
<feature type="domain" description="HTH LytTR-type" evidence="5">
    <location>
        <begin position="133"/>
        <end position="203"/>
    </location>
</feature>
<feature type="domain" description="Response regulatory" evidence="4">
    <location>
        <begin position="7"/>
        <end position="124"/>
    </location>
</feature>
<evidence type="ECO:0000313" key="7">
    <source>
        <dbReference type="Proteomes" id="UP000183047"/>
    </source>
</evidence>
<dbReference type="Gene3D" id="2.40.50.1020">
    <property type="entry name" value="LytTr DNA-binding domain"/>
    <property type="match status" value="1"/>
</dbReference>
<evidence type="ECO:0000259" key="4">
    <source>
        <dbReference type="PROSITE" id="PS50110"/>
    </source>
</evidence>
<reference evidence="7" key="1">
    <citation type="submission" date="2016-10" db="EMBL/GenBank/DDBJ databases">
        <authorList>
            <person name="Varghese N."/>
            <person name="Submissions S."/>
        </authorList>
    </citation>
    <scope>NUCLEOTIDE SEQUENCE [LARGE SCALE GENOMIC DNA]</scope>
    <source>
        <strain evidence="7">XBD2006</strain>
    </source>
</reference>
<accession>A0A1G5DQ71</accession>
<dbReference type="InterPro" id="IPR046947">
    <property type="entry name" value="LytR-like"/>
</dbReference>
<comment type="function">
    <text evidence="2">May play the central regulatory role in sporulation. It may be an element of the effector pathway responsible for the activation of sporulation genes in response to nutritional stress. Spo0A may act in concert with spo0H (a sigma factor) to control the expression of some genes that are critical to the sporulation process.</text>
</comment>
<dbReference type="SUPFAM" id="SSF52172">
    <property type="entry name" value="CheY-like"/>
    <property type="match status" value="1"/>
</dbReference>
<dbReference type="AlphaFoldDB" id="A0A1G5DQ71"/>
<keyword evidence="7" id="KW-1185">Reference proteome</keyword>
<dbReference type="InterPro" id="IPR007492">
    <property type="entry name" value="LytTR_DNA-bd_dom"/>
</dbReference>
<evidence type="ECO:0000256" key="1">
    <source>
        <dbReference type="ARBA" id="ARBA00018672"/>
    </source>
</evidence>
<dbReference type="GO" id="GO:0000156">
    <property type="term" value="F:phosphorelay response regulator activity"/>
    <property type="evidence" value="ECO:0007669"/>
    <property type="project" value="InterPro"/>
</dbReference>
<proteinExistence type="predicted"/>
<sequence>MDIGTFNIAICDDDRELHNEIIGLCNSFFIDKKVNYKVYSYYSGEEIIKETDRHIDLVFLDIEMGGIDGLSVMERLEKMPNVLNIVFVSSHHEFAGDAYGYKTLGFIQKPIKETDFNSRIQKVYKRVISDALVVFSDNCGDYHLRKSDIIYLKADSNYCDIHTIQKTIVTSYTLKKCESILGGMPFLRVHRSYLINVNKISNLSGAYINLITKESIPIGKSYKDTALRSYRQYLYEGMSV</sequence>
<feature type="modified residue" description="4-aspartylphosphate" evidence="3">
    <location>
        <position position="61"/>
    </location>
</feature>
<dbReference type="InterPro" id="IPR001789">
    <property type="entry name" value="Sig_transdc_resp-reg_receiver"/>
</dbReference>
<dbReference type="EMBL" id="FMUR01000009">
    <property type="protein sequence ID" value="SCY16835.1"/>
    <property type="molecule type" value="Genomic_DNA"/>
</dbReference>
<protein>
    <recommendedName>
        <fullName evidence="1">Stage 0 sporulation protein A homolog</fullName>
    </recommendedName>
</protein>
<dbReference type="PANTHER" id="PTHR37299">
    <property type="entry name" value="TRANSCRIPTIONAL REGULATOR-RELATED"/>
    <property type="match status" value="1"/>
</dbReference>
<dbReference type="PROSITE" id="PS50930">
    <property type="entry name" value="HTH_LYTTR"/>
    <property type="match status" value="1"/>
</dbReference>
<gene>
    <name evidence="6" type="ORF">SAMN02910451_01591</name>
</gene>
<dbReference type="RefSeq" id="WP_074462217.1">
    <property type="nucleotide sequence ID" value="NZ_FMUR01000009.1"/>
</dbReference>
<evidence type="ECO:0000256" key="3">
    <source>
        <dbReference type="PROSITE-ProRule" id="PRU00169"/>
    </source>
</evidence>
<dbReference type="PANTHER" id="PTHR37299:SF1">
    <property type="entry name" value="STAGE 0 SPORULATION PROTEIN A HOMOLOG"/>
    <property type="match status" value="1"/>
</dbReference>
<dbReference type="Gene3D" id="3.40.50.2300">
    <property type="match status" value="1"/>
</dbReference>